<keyword evidence="2" id="KW-1185">Reference proteome</keyword>
<name>A0ABV6KCD2_9BACI</name>
<proteinExistence type="predicted"/>
<sequence length="44" mass="5169">MLIHTEEYGYDMMIKTIDYLRGITGRLLVVNATREPIQKIDILM</sequence>
<evidence type="ECO:0000313" key="1">
    <source>
        <dbReference type="EMBL" id="MFC0470924.1"/>
    </source>
</evidence>
<evidence type="ECO:0000313" key="2">
    <source>
        <dbReference type="Proteomes" id="UP001589838"/>
    </source>
</evidence>
<dbReference type="EMBL" id="JBHLUX010000027">
    <property type="protein sequence ID" value="MFC0470924.1"/>
    <property type="molecule type" value="Genomic_DNA"/>
</dbReference>
<reference evidence="1 2" key="1">
    <citation type="submission" date="2024-09" db="EMBL/GenBank/DDBJ databases">
        <authorList>
            <person name="Sun Q."/>
            <person name="Mori K."/>
        </authorList>
    </citation>
    <scope>NUCLEOTIDE SEQUENCE [LARGE SCALE GENOMIC DNA]</scope>
    <source>
        <strain evidence="1 2">NCAIM B.02610</strain>
    </source>
</reference>
<dbReference type="Proteomes" id="UP001589838">
    <property type="component" value="Unassembled WGS sequence"/>
</dbReference>
<comment type="caution">
    <text evidence="1">The sequence shown here is derived from an EMBL/GenBank/DDBJ whole genome shotgun (WGS) entry which is preliminary data.</text>
</comment>
<gene>
    <name evidence="1" type="ORF">ACFFHM_10555</name>
</gene>
<accession>A0ABV6KCD2</accession>
<organism evidence="1 2">
    <name type="scientific">Halalkalibacter kiskunsagensis</name>
    <dbReference type="NCBI Taxonomy" id="1548599"/>
    <lineage>
        <taxon>Bacteria</taxon>
        <taxon>Bacillati</taxon>
        <taxon>Bacillota</taxon>
        <taxon>Bacilli</taxon>
        <taxon>Bacillales</taxon>
        <taxon>Bacillaceae</taxon>
        <taxon>Halalkalibacter</taxon>
    </lineage>
</organism>
<dbReference type="RefSeq" id="WP_335960802.1">
    <property type="nucleotide sequence ID" value="NZ_JAXBLX010000012.1"/>
</dbReference>
<protein>
    <submittedName>
        <fullName evidence="1">Uncharacterized protein</fullName>
    </submittedName>
</protein>